<name>A0A8S5NSC7_9CAUD</name>
<organism evidence="1">
    <name type="scientific">Siphoviridae sp. cteIs11</name>
    <dbReference type="NCBI Taxonomy" id="2826403"/>
    <lineage>
        <taxon>Viruses</taxon>
        <taxon>Duplodnaviria</taxon>
        <taxon>Heunggongvirae</taxon>
        <taxon>Uroviricota</taxon>
        <taxon>Caudoviricetes</taxon>
    </lineage>
</organism>
<protein>
    <submittedName>
        <fullName evidence="1">Uncharacterized protein</fullName>
    </submittedName>
</protein>
<dbReference type="EMBL" id="BK015231">
    <property type="protein sequence ID" value="DAD97128.1"/>
    <property type="molecule type" value="Genomic_DNA"/>
</dbReference>
<evidence type="ECO:0000313" key="1">
    <source>
        <dbReference type="EMBL" id="DAD97128.1"/>
    </source>
</evidence>
<proteinExistence type="predicted"/>
<reference evidence="1" key="1">
    <citation type="journal article" date="2021" name="Proc. Natl. Acad. Sci. U.S.A.">
        <title>A Catalog of Tens of Thousands of Viruses from Human Metagenomes Reveals Hidden Associations with Chronic Diseases.</title>
        <authorList>
            <person name="Tisza M.J."/>
            <person name="Buck C.B."/>
        </authorList>
    </citation>
    <scope>NUCLEOTIDE SEQUENCE</scope>
    <source>
        <strain evidence="1">CteIs11</strain>
    </source>
</reference>
<sequence length="35" mass="4012">MIKKAALKATIFLLATAYFWVVAFDLKEKEHGKND</sequence>
<accession>A0A8S5NSC7</accession>